<protein>
    <submittedName>
        <fullName evidence="1">Uncharacterized protein LOC114337031</fullName>
    </submittedName>
    <submittedName>
        <fullName evidence="2">Uncharacterized protein LOC114340748</fullName>
    </submittedName>
</protein>
<reference evidence="1 2" key="1">
    <citation type="submission" date="2025-04" db="UniProtKB">
        <authorList>
            <consortium name="RefSeq"/>
        </authorList>
    </citation>
    <scope>IDENTIFICATION</scope>
    <source>
        <tissue evidence="1 2">Whole insect</tissue>
    </source>
</reference>
<dbReference type="RefSeq" id="XP_028143217.1">
    <property type="nucleotide sequence ID" value="XM_028287416.1"/>
</dbReference>
<evidence type="ECO:0000313" key="1">
    <source>
        <dbReference type="RefSeq" id="XP_028143217.1"/>
    </source>
</evidence>
<accession>A0A6P7GQ48</accession>
<sequence length="111" mass="11882">MTEEIGNPPDEMIGNMIRGHEITEVVVTIKDQGVTTAKEVMTGIVVVEDQIGEAITIQAEVTLVVGISKLLAVGVMVNHGEVKAIIQIQVKDTEGMGREIGIIMDKVTGTR</sequence>
<dbReference type="AlphaFoldDB" id="A0A6P7GQ48"/>
<evidence type="ECO:0000313" key="2">
    <source>
        <dbReference type="RefSeq" id="XP_028147318.1"/>
    </source>
</evidence>
<proteinExistence type="predicted"/>
<organism evidence="2">
    <name type="scientific">Diabrotica virgifera virgifera</name>
    <name type="common">western corn rootworm</name>
    <dbReference type="NCBI Taxonomy" id="50390"/>
    <lineage>
        <taxon>Eukaryota</taxon>
        <taxon>Metazoa</taxon>
        <taxon>Ecdysozoa</taxon>
        <taxon>Arthropoda</taxon>
        <taxon>Hexapoda</taxon>
        <taxon>Insecta</taxon>
        <taxon>Pterygota</taxon>
        <taxon>Neoptera</taxon>
        <taxon>Endopterygota</taxon>
        <taxon>Coleoptera</taxon>
        <taxon>Polyphaga</taxon>
        <taxon>Cucujiformia</taxon>
        <taxon>Chrysomeloidea</taxon>
        <taxon>Chrysomelidae</taxon>
        <taxon>Galerucinae</taxon>
        <taxon>Diabroticina</taxon>
        <taxon>Diabroticites</taxon>
        <taxon>Diabrotica</taxon>
    </lineage>
</organism>
<gene>
    <name evidence="2" type="primary">LOC114340748</name>
    <name evidence="1" type="synonym">LOC114337031</name>
</gene>
<dbReference type="RefSeq" id="XP_028147318.1">
    <property type="nucleotide sequence ID" value="XM_028291517.1"/>
</dbReference>
<name>A0A6P7GQ48_DIAVI</name>